<name>A0A3M3R7A1_9PSED</name>
<dbReference type="EMBL" id="RBPL01000112">
    <property type="protein sequence ID" value="RMN92304.1"/>
    <property type="molecule type" value="Genomic_DNA"/>
</dbReference>
<dbReference type="Gene3D" id="3.40.50.300">
    <property type="entry name" value="P-loop containing nucleotide triphosphate hydrolases"/>
    <property type="match status" value="1"/>
</dbReference>
<dbReference type="InterPro" id="IPR027417">
    <property type="entry name" value="P-loop_NTPase"/>
</dbReference>
<sequence length="661" mass="74158">MKLQIRKLILWPKNGGAYRELEFEPGKVNIISGSSKAGKSAVIPIIDYCLGSERCAIPVGTIRKTCEWFGILVDTDEGQKLLARIEPGNQRSTDDMFIIEGQSIEIPEAIDSKNTNRDNVKEILNRLSGLPNLGFGEDPAEFGFKNRPSFRDLMAFTFQPQNIVANPDILFYKADSYGNREKLKSIFPFILGAIDSKLLVIVWELKELRKQLKTLQGELTAIDAVSKHWKAEANVWFYRSREYGLVEATVQPQPEWSDLLMQLQGVAHKSSRDAVITPAAAESSSEILTVLRERETLIGDNIFIAKQKLEDLKEIKSEAKHYSSSLEKIGQRLSLSTWLKELADNSSGTNPLVFPTLTPSSQLAELCNALKKIEQVASSTPKVSASVESEIVRIRNLIRQDSDTLTAIRTEIKGIETRDEHIAKHSLRMTEIDQFLGSMQQSIKTYTEARTDSTLTERVKALEERIKFLEPQVSDATVKLKTTQILEEISKICALITPHLDAEWADAKITLSITDLAIKVRHDGRDDFLWEVGSGANWLAYHIAMLLALQLYFIKKPDHSVPHLLIFDQPSQVYFPVKSAVRKGQGVDDGGDIEPVLDDEDRDAVRKVFSVLARGVNKAKGRLQIIVLDHAGSEVWDGIEGVSLAEEWRDGEKLVPPRFED</sequence>
<evidence type="ECO:0008006" key="3">
    <source>
        <dbReference type="Google" id="ProtNLM"/>
    </source>
</evidence>
<proteinExistence type="predicted"/>
<comment type="caution">
    <text evidence="1">The sequence shown here is derived from an EMBL/GenBank/DDBJ whole genome shotgun (WGS) entry which is preliminary data.</text>
</comment>
<organism evidence="1 2">
    <name type="scientific">Pseudomonas syringae pv. apii</name>
    <dbReference type="NCBI Taxonomy" id="81036"/>
    <lineage>
        <taxon>Bacteria</taxon>
        <taxon>Pseudomonadati</taxon>
        <taxon>Pseudomonadota</taxon>
        <taxon>Gammaproteobacteria</taxon>
        <taxon>Pseudomonadales</taxon>
        <taxon>Pseudomonadaceae</taxon>
        <taxon>Pseudomonas</taxon>
    </lineage>
</organism>
<evidence type="ECO:0000313" key="2">
    <source>
        <dbReference type="Proteomes" id="UP000278062"/>
    </source>
</evidence>
<dbReference type="Pfam" id="PF12532">
    <property type="entry name" value="DUF3732"/>
    <property type="match status" value="1"/>
</dbReference>
<protein>
    <recommendedName>
        <fullName evidence="3">DUF3732 domain-containing protein</fullName>
    </recommendedName>
</protein>
<gene>
    <name evidence="1" type="ORF">ALQ49_01103</name>
</gene>
<dbReference type="RefSeq" id="WP_074845968.1">
    <property type="nucleotide sequence ID" value="NZ_RBPB01000153.1"/>
</dbReference>
<evidence type="ECO:0000313" key="1">
    <source>
        <dbReference type="EMBL" id="RMN92304.1"/>
    </source>
</evidence>
<accession>A0A3M3R7A1</accession>
<dbReference type="SUPFAM" id="SSF52540">
    <property type="entry name" value="P-loop containing nucleoside triphosphate hydrolases"/>
    <property type="match status" value="1"/>
</dbReference>
<reference evidence="1 2" key="1">
    <citation type="submission" date="2018-08" db="EMBL/GenBank/DDBJ databases">
        <title>Recombination of ecologically and evolutionarily significant loci maintains genetic cohesion in the Pseudomonas syringae species complex.</title>
        <authorList>
            <person name="Dillon M."/>
            <person name="Thakur S."/>
            <person name="Almeida R.N.D."/>
            <person name="Weir B.S."/>
            <person name="Guttman D.S."/>
        </authorList>
    </citation>
    <scope>NUCLEOTIDE SEQUENCE [LARGE SCALE GENOMIC DNA]</scope>
    <source>
        <strain evidence="1 2">1089_5</strain>
    </source>
</reference>
<dbReference type="AlphaFoldDB" id="A0A3M3R7A1"/>
<dbReference type="InterPro" id="IPR022205">
    <property type="entry name" value="DUF3732"/>
</dbReference>
<dbReference type="Proteomes" id="UP000278062">
    <property type="component" value="Unassembled WGS sequence"/>
</dbReference>